<dbReference type="Gene3D" id="3.40.50.2000">
    <property type="entry name" value="Glycogen Phosphorylase B"/>
    <property type="match status" value="1"/>
</dbReference>
<comment type="similarity">
    <text evidence="2">Belongs to the glycosyltransferase 41 family. O-GlcNAc transferase subfamily.</text>
</comment>
<dbReference type="SMART" id="SM00028">
    <property type="entry name" value="TPR"/>
    <property type="match status" value="5"/>
</dbReference>
<dbReference type="PROSITE" id="PS50005">
    <property type="entry name" value="TPR"/>
    <property type="match status" value="3"/>
</dbReference>
<feature type="repeat" description="TPR" evidence="8">
    <location>
        <begin position="1093"/>
        <end position="1126"/>
    </location>
</feature>
<organism evidence="11 12">
    <name type="scientific">Mycoemilia scoparia</name>
    <dbReference type="NCBI Taxonomy" id="417184"/>
    <lineage>
        <taxon>Eukaryota</taxon>
        <taxon>Fungi</taxon>
        <taxon>Fungi incertae sedis</taxon>
        <taxon>Zoopagomycota</taxon>
        <taxon>Kickxellomycotina</taxon>
        <taxon>Kickxellomycetes</taxon>
        <taxon>Kickxellales</taxon>
        <taxon>Kickxellaceae</taxon>
        <taxon>Mycoemilia</taxon>
    </lineage>
</organism>
<dbReference type="Gene3D" id="3.40.50.11380">
    <property type="match status" value="1"/>
</dbReference>
<keyword evidence="7 8" id="KW-0802">TPR repeat</keyword>
<dbReference type="InterPro" id="IPR029489">
    <property type="entry name" value="OGT/SEC/SPY_C"/>
</dbReference>
<feature type="compositionally biased region" description="Polar residues" evidence="9">
    <location>
        <begin position="548"/>
        <end position="559"/>
    </location>
</feature>
<dbReference type="PANTHER" id="PTHR44998">
    <property type="match status" value="1"/>
</dbReference>
<keyword evidence="4" id="KW-0328">Glycosyltransferase</keyword>
<evidence type="ECO:0000256" key="7">
    <source>
        <dbReference type="ARBA" id="ARBA00022803"/>
    </source>
</evidence>
<sequence>MNSSKDRHHSYHPQHSHINSSQHFRFGFEPTRNLSESRDMADRQRRNQDPKDAIRHVPKYQAGAHCSMGAIDSSMMQMDNEIQNSGTLHQQHIPQQTDINYEASRYQGFPAGAAGFYSQPHPREDSTAYRHGQSEQAYPVFTFAAASNDYPNYITTIAYIENQPLAMSPEDLLKGLSKLSGTLFPSMLSQQQQQTQLPPLQSSQNAMFGHPPLQGQAGYYDANQVPDMVSQFHYGAPQPNSLQSIDGQGVLGSMGPRNSHNIGGGQPAQNAHMNAYPYQPFMFSPQRQHSSNAHPLMLPPPSPTILSYYSANPNNWLSLASRHMYQPQAYHNEYPSAGSSQYQGHNLPYSLQRPYPSQNQGALQYKRFEEQPSANGTQMLLTQPYQVPGLGAGTLFSSGKGMPLQAPTGLDNQGRADQNIADGQMTAAAAALAVAAAGTNMPHQTQSGYPGMGQQGGHDPANDPLRRSLSMSNLMLLQQQQESLNLQPNNSVLSTFGKPFNIKPIDQSRNKYLHESSGPIFHVTTAPSDRLALNTYSSMLGTNQQAADISTNSHSQLFSEKNKPMNSGLPHQYPPSAPPSRLHNSSSQFNAGPSSYYQTKKHGSNVYGSEHSYQQPYSTPSVYTNGTGAESESYVPGTKISLYQAQSDVMRDQLLQYGHQLYSSDPRSPVLLKLLTTLHKLHSQHLPTILLLACVYFSLNQPEQSLHYNQLILKQDPQYVEAMSNIGTTLRSMGKSREAEEWWWKAVQLRPGYWDAVENLLGVLCNSQDSSKYSQKSGDKKARPRYSEALQLCDFVESSLQVRSDGGISTATSRYVVSEKQLHRLMSLMYTRGNIKYSLGKVEEARKDYEMAIEVVMGGYLINDLIVQIASIGMYDDINRYFHNQQPRTQSPKTNMSIDSLSITLLSPNRALQLLRNLFPHTGGLFPGILQLYKDYGPIVHGTGDNSGGGSAKDNNPLQQTNQVLSTLMLALAKVHQEHPIVNQPLSIVLPLYYFSLTVLPSPSTCNNLGIILSAIPSPPTPTSVPSVSGGSQTAQAPIGSALAMQYYTYGLTLDSKHPHLYTNLGSLLKDLGYIPEAIFMYEKAVKFNSTFDVALANLGNAVKDMGRVQDSIQWYLRAVESNPNFVEAACGLANALAGVCDWRGRDGIYGEMATKWQAIVAPDSDESRKIFRIISMAKSKYSTRRKSDQTNSHHRQRIDEGILDKSRGWMDRIREIVIQQLAEGREYMRHLFLVSSKTAQAQTGQPLSADTPSHLPSKVLVQFLTDLDQLLSSSESHAQPLPYKTSASQYIRNALEICNIVVRAFHAPENSPEKYLSPAVRRRWRAFASQMRSEGGWAIRLLEQSIAVIQRKWYYEAHVYNDPMSFNFLTAFSSGNLNNINSGSLQMMTRRYRRPTLPSGMASPPVPTVLPFHTFTYPLYAREIRLISHRNALRISHSTLGGGAPWLPQHVYPPPPPPNPYVHIGYVSSDFNNHPLSHLMQSVFGMHDRRKFKVFCYATTPPDGSAHRAQVERESDVFLDVSSWTNQNIVERIVRDGIHILINLNGYTKGARNEIFAVRPAPVLAAFMGFAGTLGANWCDYVVTDPIVCPPWTVQNEVRAERIRGVQLGTQYAKQNDGPNGSTNSNKSRYNTIGSTLSEKRSDYNVLHSETEKVEMKQIKTHGYGLHNIEDVIVLDDESENEKEEASNFSLSNTLARDTFSPDIANNGSSDRSHSNMGQRYSQKDQSGPKLGVDGSISDWKYKTPWDFGELDPEEADNSWVYTEKMIYMPHTYFVNDHRQGFREENDTNPVPIVPVPIPQPPPQINIPLHMQARYITSPRPGDLDPQWLAEQDMRWSMRRETFPWLSDNAFIFANFNQLYKIDPFLFKMWLKILAGAPNAILWLLRFPASGEPHLKRAAEEWAGPEVASRVVFTDVAHKQLHIKRGRVADAFLDTSECNAHTTAVDILWSGTPILTWPRHNHKLCSRVAASIVSATDLYSDMIVNSDQSYIDMAIKWATDAQWELIQLSREHGLASIIENLSPQGASNSQKVTHRLGRGIVMDLRKKLFLERDVSRLYDTKRWTRNLEKGYLEAWRRWVSGEDQSEIPDYTEFGKDTSTFSDKGDDDGPRAQKTSKSHMPSPNIDIPEYLSRIDNDINSCIRSKMDVYAPKGQSIWVLDDDDGMPSQANLHKIINS</sequence>
<feature type="repeat" description="TPR" evidence="8">
    <location>
        <begin position="720"/>
        <end position="753"/>
    </location>
</feature>
<dbReference type="SUPFAM" id="SSF48452">
    <property type="entry name" value="TPR-like"/>
    <property type="match status" value="1"/>
</dbReference>
<protein>
    <recommendedName>
        <fullName evidence="3">protein O-GlcNAc transferase</fullName>
        <ecNumber evidence="3">2.4.1.255</ecNumber>
    </recommendedName>
</protein>
<evidence type="ECO:0000313" key="11">
    <source>
        <dbReference type="EMBL" id="KAJ1922189.1"/>
    </source>
</evidence>
<feature type="region of interest" description="Disordered" evidence="9">
    <location>
        <begin position="548"/>
        <end position="595"/>
    </location>
</feature>
<evidence type="ECO:0000256" key="2">
    <source>
        <dbReference type="ARBA" id="ARBA00005386"/>
    </source>
</evidence>
<name>A0A9W8A4D0_9FUNG</name>
<dbReference type="Gene3D" id="1.25.40.10">
    <property type="entry name" value="Tetratricopeptide repeat domain"/>
    <property type="match status" value="3"/>
</dbReference>
<dbReference type="Proteomes" id="UP001150538">
    <property type="component" value="Unassembled WGS sequence"/>
</dbReference>
<feature type="region of interest" description="Disordered" evidence="9">
    <location>
        <begin position="1"/>
        <end position="55"/>
    </location>
</feature>
<dbReference type="Pfam" id="PF13844">
    <property type="entry name" value="Glyco_transf_41"/>
    <property type="match status" value="2"/>
</dbReference>
<evidence type="ECO:0000256" key="9">
    <source>
        <dbReference type="SAM" id="MobiDB-lite"/>
    </source>
</evidence>
<keyword evidence="6" id="KW-0677">Repeat</keyword>
<dbReference type="InterPro" id="IPR011990">
    <property type="entry name" value="TPR-like_helical_dom_sf"/>
</dbReference>
<feature type="repeat" description="TPR" evidence="8">
    <location>
        <begin position="1059"/>
        <end position="1092"/>
    </location>
</feature>
<dbReference type="GO" id="GO:0097363">
    <property type="term" value="F:protein O-acetylglucosaminyltransferase activity"/>
    <property type="evidence" value="ECO:0007669"/>
    <property type="project" value="UniProtKB-EC"/>
</dbReference>
<dbReference type="GO" id="GO:0006493">
    <property type="term" value="P:protein O-linked glycosylation"/>
    <property type="evidence" value="ECO:0007669"/>
    <property type="project" value="TreeGrafter"/>
</dbReference>
<reference evidence="11" key="1">
    <citation type="submission" date="2022-07" db="EMBL/GenBank/DDBJ databases">
        <title>Phylogenomic reconstructions and comparative analyses of Kickxellomycotina fungi.</title>
        <authorList>
            <person name="Reynolds N.K."/>
            <person name="Stajich J.E."/>
            <person name="Barry K."/>
            <person name="Grigoriev I.V."/>
            <person name="Crous P."/>
            <person name="Smith M.E."/>
        </authorList>
    </citation>
    <scope>NUCLEOTIDE SEQUENCE</scope>
    <source>
        <strain evidence="11">NBRC 100468</strain>
    </source>
</reference>
<keyword evidence="5" id="KW-0808">Transferase</keyword>
<dbReference type="EC" id="2.4.1.255" evidence="3"/>
<evidence type="ECO:0000256" key="4">
    <source>
        <dbReference type="ARBA" id="ARBA00022676"/>
    </source>
</evidence>
<feature type="region of interest" description="Disordered" evidence="9">
    <location>
        <begin position="2089"/>
        <end position="2128"/>
    </location>
</feature>
<dbReference type="OrthoDB" id="421121at2759"/>
<dbReference type="InterPro" id="IPR019734">
    <property type="entry name" value="TPR_rpt"/>
</dbReference>
<feature type="region of interest" description="Disordered" evidence="9">
    <location>
        <begin position="1700"/>
        <end position="1737"/>
    </location>
</feature>
<feature type="compositionally biased region" description="Basic residues" evidence="9">
    <location>
        <begin position="1"/>
        <end position="15"/>
    </location>
</feature>
<dbReference type="PANTHER" id="PTHR44998:SF1">
    <property type="entry name" value="UDP-N-ACETYLGLUCOSAMINE--PEPTIDE N-ACETYLGLUCOSAMINYLTRANSFERASE 110 KDA SUBUNIT"/>
    <property type="match status" value="1"/>
</dbReference>
<dbReference type="Pfam" id="PF13374">
    <property type="entry name" value="TPR_10"/>
    <property type="match status" value="1"/>
</dbReference>
<feature type="compositionally biased region" description="Polar residues" evidence="9">
    <location>
        <begin position="1705"/>
        <end position="1727"/>
    </location>
</feature>
<dbReference type="EMBL" id="JANBPU010000001">
    <property type="protein sequence ID" value="KAJ1922189.1"/>
    <property type="molecule type" value="Genomic_DNA"/>
</dbReference>
<comment type="caution">
    <text evidence="11">The sequence shown here is derived from an EMBL/GenBank/DDBJ whole genome shotgun (WGS) entry which is preliminary data.</text>
</comment>
<evidence type="ECO:0000313" key="12">
    <source>
        <dbReference type="Proteomes" id="UP001150538"/>
    </source>
</evidence>
<evidence type="ECO:0000256" key="6">
    <source>
        <dbReference type="ARBA" id="ARBA00022737"/>
    </source>
</evidence>
<evidence type="ECO:0000256" key="5">
    <source>
        <dbReference type="ARBA" id="ARBA00022679"/>
    </source>
</evidence>
<feature type="compositionally biased region" description="Polar residues" evidence="9">
    <location>
        <begin position="582"/>
        <end position="595"/>
    </location>
</feature>
<evidence type="ECO:0000256" key="1">
    <source>
        <dbReference type="ARBA" id="ARBA00004922"/>
    </source>
</evidence>
<dbReference type="Pfam" id="PF13181">
    <property type="entry name" value="TPR_8"/>
    <property type="match status" value="1"/>
</dbReference>
<proteinExistence type="inferred from homology"/>
<evidence type="ECO:0000256" key="8">
    <source>
        <dbReference type="PROSITE-ProRule" id="PRU00339"/>
    </source>
</evidence>
<feature type="region of interest" description="Disordered" evidence="9">
    <location>
        <begin position="441"/>
        <end position="466"/>
    </location>
</feature>
<evidence type="ECO:0000259" key="10">
    <source>
        <dbReference type="Pfam" id="PF13844"/>
    </source>
</evidence>
<feature type="compositionally biased region" description="Basic and acidic residues" evidence="9">
    <location>
        <begin position="35"/>
        <end position="55"/>
    </location>
</feature>
<gene>
    <name evidence="11" type="ORF">H4219_000051</name>
</gene>
<comment type="pathway">
    <text evidence="1">Protein modification; protein glycosylation.</text>
</comment>
<evidence type="ECO:0000256" key="3">
    <source>
        <dbReference type="ARBA" id="ARBA00011970"/>
    </source>
</evidence>
<keyword evidence="12" id="KW-1185">Reference proteome</keyword>
<feature type="domain" description="O-GlcNAc transferase C-terminal" evidence="10">
    <location>
        <begin position="1407"/>
        <end position="1591"/>
    </location>
</feature>
<feature type="domain" description="O-GlcNAc transferase C-terminal" evidence="10">
    <location>
        <begin position="1847"/>
        <end position="2003"/>
    </location>
</feature>
<accession>A0A9W8A4D0</accession>